<reference evidence="1" key="1">
    <citation type="submission" date="2021-02" db="EMBL/GenBank/DDBJ databases">
        <authorList>
            <person name="Nowell W R."/>
        </authorList>
    </citation>
    <scope>NUCLEOTIDE SEQUENCE</scope>
</reference>
<sequence>MGIKAFRRSPSAYYVVEQSLADVNVLLIVLLQIIPSTSVSASSVTCLLTYRNIRLVSHIHQQPNRTHVNELSFVHLQTYLIGLRKYTAKNEKSLFCLFNIAIHESVTQSVIS</sequence>
<accession>A0A819XJG2</accession>
<organism evidence="1 2">
    <name type="scientific">Rotaria sordida</name>
    <dbReference type="NCBI Taxonomy" id="392033"/>
    <lineage>
        <taxon>Eukaryota</taxon>
        <taxon>Metazoa</taxon>
        <taxon>Spiralia</taxon>
        <taxon>Gnathifera</taxon>
        <taxon>Rotifera</taxon>
        <taxon>Eurotatoria</taxon>
        <taxon>Bdelloidea</taxon>
        <taxon>Philodinida</taxon>
        <taxon>Philodinidae</taxon>
        <taxon>Rotaria</taxon>
    </lineage>
</organism>
<dbReference type="EMBL" id="CAJOBE010011980">
    <property type="protein sequence ID" value="CAF4141819.1"/>
    <property type="molecule type" value="Genomic_DNA"/>
</dbReference>
<evidence type="ECO:0000313" key="1">
    <source>
        <dbReference type="EMBL" id="CAF4141819.1"/>
    </source>
</evidence>
<evidence type="ECO:0000313" key="2">
    <source>
        <dbReference type="Proteomes" id="UP000663874"/>
    </source>
</evidence>
<gene>
    <name evidence="1" type="ORF">FNK824_LOCUS33234</name>
</gene>
<name>A0A819XJG2_9BILA</name>
<dbReference type="AlphaFoldDB" id="A0A819XJG2"/>
<dbReference type="Proteomes" id="UP000663874">
    <property type="component" value="Unassembled WGS sequence"/>
</dbReference>
<protein>
    <submittedName>
        <fullName evidence="1">Uncharacterized protein</fullName>
    </submittedName>
</protein>
<comment type="caution">
    <text evidence="1">The sequence shown here is derived from an EMBL/GenBank/DDBJ whole genome shotgun (WGS) entry which is preliminary data.</text>
</comment>
<proteinExistence type="predicted"/>